<sequence>MKIIKATKNGKSKHVVLEGEHITKEQLKELLKTTNGVRFSYFGSEYRNFQEIKDMLEITIGLKENYILITKRRGVKF</sequence>
<gene>
    <name evidence="1" type="ORF">vBCPPAT_16</name>
</gene>
<accession>A0AAU8KYF0</accession>
<name>A0AAU8KYF0_9CAUD</name>
<organism evidence="1">
    <name type="scientific">Clostridium phage vB_CPP_AT</name>
    <dbReference type="NCBI Taxonomy" id="3232178"/>
    <lineage>
        <taxon>Viruses</taxon>
        <taxon>Duplodnaviria</taxon>
        <taxon>Heunggongvirae</taxon>
        <taxon>Uroviricota</taxon>
        <taxon>Caudoviricetes</taxon>
    </lineage>
</organism>
<protein>
    <submittedName>
        <fullName evidence="1">Uncharacterized protein</fullName>
    </submittedName>
</protein>
<evidence type="ECO:0000313" key="1">
    <source>
        <dbReference type="EMBL" id="XCN28536.1"/>
    </source>
</evidence>
<dbReference type="EMBL" id="PP869282">
    <property type="protein sequence ID" value="XCN28536.1"/>
    <property type="molecule type" value="Genomic_DNA"/>
</dbReference>
<reference evidence="1" key="1">
    <citation type="submission" date="2024-06" db="EMBL/GenBank/DDBJ databases">
        <authorList>
            <person name="Li M."/>
        </authorList>
    </citation>
    <scope>NUCLEOTIDE SEQUENCE</scope>
</reference>
<proteinExistence type="predicted"/>